<evidence type="ECO:0000256" key="8">
    <source>
        <dbReference type="ARBA" id="ARBA00022842"/>
    </source>
</evidence>
<dbReference type="InterPro" id="IPR015797">
    <property type="entry name" value="NUDIX_hydrolase-like_dom_sf"/>
</dbReference>
<comment type="catalytic activity">
    <reaction evidence="10">
        <text>8-oxo-dGTP + H2O = 8-oxo-dGMP + diphosphate + H(+)</text>
        <dbReference type="Rhea" id="RHEA:31575"/>
        <dbReference type="ChEBI" id="CHEBI:15377"/>
        <dbReference type="ChEBI" id="CHEBI:15378"/>
        <dbReference type="ChEBI" id="CHEBI:33019"/>
        <dbReference type="ChEBI" id="CHEBI:63224"/>
        <dbReference type="ChEBI" id="CHEBI:77896"/>
        <dbReference type="EC" id="3.6.1.55"/>
    </reaction>
</comment>
<comment type="cofactor">
    <cofactor evidence="1">
        <name>Mg(2+)</name>
        <dbReference type="ChEBI" id="CHEBI:18420"/>
    </cofactor>
</comment>
<dbReference type="EMBL" id="JAARWN010000004">
    <property type="protein sequence ID" value="MBC1936078.1"/>
    <property type="molecule type" value="Genomic_DNA"/>
</dbReference>
<protein>
    <recommendedName>
        <fullName evidence="11">8-oxo-dGTP diphosphatase</fullName>
        <ecNumber evidence="11">3.6.1.55</ecNumber>
    </recommendedName>
</protein>
<feature type="domain" description="Nudix hydrolase" evidence="13">
    <location>
        <begin position="3"/>
        <end position="127"/>
    </location>
</feature>
<dbReference type="EC" id="3.6.1.55" evidence="11"/>
<dbReference type="GO" id="GO:0046872">
    <property type="term" value="F:metal ion binding"/>
    <property type="evidence" value="ECO:0007669"/>
    <property type="project" value="UniProtKB-KW"/>
</dbReference>
<organism evidence="14 15">
    <name type="scientific">Listeria grandensis</name>
    <dbReference type="NCBI Taxonomy" id="1494963"/>
    <lineage>
        <taxon>Bacteria</taxon>
        <taxon>Bacillati</taxon>
        <taxon>Bacillota</taxon>
        <taxon>Bacilli</taxon>
        <taxon>Bacillales</taxon>
        <taxon>Listeriaceae</taxon>
        <taxon>Listeria</taxon>
    </lineage>
</organism>
<keyword evidence="4" id="KW-0235">DNA replication</keyword>
<dbReference type="InterPro" id="IPR000086">
    <property type="entry name" value="NUDIX_hydrolase_dom"/>
</dbReference>
<dbReference type="InterPro" id="IPR020476">
    <property type="entry name" value="Nudix_hydrolase"/>
</dbReference>
<evidence type="ECO:0000256" key="2">
    <source>
        <dbReference type="ARBA" id="ARBA00005582"/>
    </source>
</evidence>
<keyword evidence="5" id="KW-0479">Metal-binding</keyword>
<keyword evidence="8" id="KW-0460">Magnesium</keyword>
<evidence type="ECO:0000256" key="10">
    <source>
        <dbReference type="ARBA" id="ARBA00035861"/>
    </source>
</evidence>
<evidence type="ECO:0000256" key="11">
    <source>
        <dbReference type="ARBA" id="ARBA00038905"/>
    </source>
</evidence>
<dbReference type="InterPro" id="IPR020084">
    <property type="entry name" value="NUDIX_hydrolase_CS"/>
</dbReference>
<dbReference type="Gene3D" id="3.90.79.10">
    <property type="entry name" value="Nucleoside Triphosphate Pyrophosphohydrolase"/>
    <property type="match status" value="1"/>
</dbReference>
<evidence type="ECO:0000256" key="4">
    <source>
        <dbReference type="ARBA" id="ARBA00022705"/>
    </source>
</evidence>
<evidence type="ECO:0000256" key="7">
    <source>
        <dbReference type="ARBA" id="ARBA00022801"/>
    </source>
</evidence>
<dbReference type="PRINTS" id="PR00502">
    <property type="entry name" value="NUDIXFAMILY"/>
</dbReference>
<gene>
    <name evidence="14" type="ORF">HCA69_06840</name>
</gene>
<evidence type="ECO:0000313" key="15">
    <source>
        <dbReference type="Proteomes" id="UP000535908"/>
    </source>
</evidence>
<evidence type="ECO:0000256" key="9">
    <source>
        <dbReference type="ARBA" id="ARBA00023204"/>
    </source>
</evidence>
<dbReference type="Proteomes" id="UP000535908">
    <property type="component" value="Unassembled WGS sequence"/>
</dbReference>
<dbReference type="GO" id="GO:0044716">
    <property type="term" value="F:8-oxo-GDP phosphatase activity"/>
    <property type="evidence" value="ECO:0007669"/>
    <property type="project" value="TreeGrafter"/>
</dbReference>
<keyword evidence="7 12" id="KW-0378">Hydrolase</keyword>
<keyword evidence="6" id="KW-0227">DNA damage</keyword>
<keyword evidence="9" id="KW-0234">DNA repair</keyword>
<name>A0A7X0Y3H9_9LIST</name>
<comment type="caution">
    <text evidence="14">The sequence shown here is derived from an EMBL/GenBank/DDBJ whole genome shotgun (WGS) entry which is preliminary data.</text>
</comment>
<dbReference type="GO" id="GO:0035539">
    <property type="term" value="F:8-oxo-7,8-dihydrodeoxyguanosine triphosphate pyrophosphatase activity"/>
    <property type="evidence" value="ECO:0007669"/>
    <property type="project" value="UniProtKB-EC"/>
</dbReference>
<dbReference type="SUPFAM" id="SSF55811">
    <property type="entry name" value="Nudix"/>
    <property type="match status" value="1"/>
</dbReference>
<proteinExistence type="inferred from homology"/>
<dbReference type="PROSITE" id="PS00893">
    <property type="entry name" value="NUDIX_BOX"/>
    <property type="match status" value="1"/>
</dbReference>
<reference evidence="14 15" key="1">
    <citation type="submission" date="2020-03" db="EMBL/GenBank/DDBJ databases">
        <title>Soil Listeria distribution.</title>
        <authorList>
            <person name="Liao J."/>
            <person name="Wiedmann M."/>
        </authorList>
    </citation>
    <scope>NUCLEOTIDE SEQUENCE [LARGE SCALE GENOMIC DNA]</scope>
    <source>
        <strain evidence="14 15">FSL L7-0741</strain>
    </source>
</reference>
<dbReference type="CDD" id="cd03425">
    <property type="entry name" value="NUDIX_MutT_NudA_like"/>
    <property type="match status" value="1"/>
</dbReference>
<dbReference type="AlphaFoldDB" id="A0A7X0Y3H9"/>
<evidence type="ECO:0000313" key="14">
    <source>
        <dbReference type="EMBL" id="MBC1936078.1"/>
    </source>
</evidence>
<evidence type="ECO:0000256" key="1">
    <source>
        <dbReference type="ARBA" id="ARBA00001946"/>
    </source>
</evidence>
<dbReference type="Pfam" id="PF00293">
    <property type="entry name" value="NUDIX"/>
    <property type="match status" value="1"/>
</dbReference>
<dbReference type="GO" id="GO:0006281">
    <property type="term" value="P:DNA repair"/>
    <property type="evidence" value="ECO:0007669"/>
    <property type="project" value="UniProtKB-KW"/>
</dbReference>
<dbReference type="GO" id="GO:0044715">
    <property type="term" value="F:8-oxo-dGDP phosphatase activity"/>
    <property type="evidence" value="ECO:0007669"/>
    <property type="project" value="TreeGrafter"/>
</dbReference>
<dbReference type="GO" id="GO:0008413">
    <property type="term" value="F:8-oxo-7,8-dihydroguanosine triphosphate pyrophosphatase activity"/>
    <property type="evidence" value="ECO:0007669"/>
    <property type="project" value="TreeGrafter"/>
</dbReference>
<sequence>MQKDIHVVGAIIQKNNKTLCVQRADSAVNGADWEFPGGKIEPGETPEQALIREVQEEIGCVIAVNHAFDHTIYAYEFANVHLTCFLCELVTGEPTLHVHQAMKWLDTSEMPNLKWSPANLPAVEKLQQKMPNRAD</sequence>
<dbReference type="GO" id="GO:0006260">
    <property type="term" value="P:DNA replication"/>
    <property type="evidence" value="ECO:0007669"/>
    <property type="project" value="UniProtKB-KW"/>
</dbReference>
<accession>A0A7X0Y3H9</accession>
<evidence type="ECO:0000256" key="12">
    <source>
        <dbReference type="RuleBase" id="RU003476"/>
    </source>
</evidence>
<comment type="similarity">
    <text evidence="2 12">Belongs to the Nudix hydrolase family.</text>
</comment>
<evidence type="ECO:0000256" key="3">
    <source>
        <dbReference type="ARBA" id="ARBA00022457"/>
    </source>
</evidence>
<dbReference type="PROSITE" id="PS51462">
    <property type="entry name" value="NUDIX"/>
    <property type="match status" value="1"/>
</dbReference>
<dbReference type="InterPro" id="IPR047127">
    <property type="entry name" value="MutT-like"/>
</dbReference>
<dbReference type="PANTHER" id="PTHR47707:SF1">
    <property type="entry name" value="NUDIX HYDROLASE FAMILY PROTEIN"/>
    <property type="match status" value="1"/>
</dbReference>
<evidence type="ECO:0000256" key="5">
    <source>
        <dbReference type="ARBA" id="ARBA00022723"/>
    </source>
</evidence>
<dbReference type="PANTHER" id="PTHR47707">
    <property type="entry name" value="8-OXO-DGTP DIPHOSPHATASE"/>
    <property type="match status" value="1"/>
</dbReference>
<dbReference type="RefSeq" id="WP_185525868.1">
    <property type="nucleotide sequence ID" value="NZ_JAARWN010000004.1"/>
</dbReference>
<evidence type="ECO:0000256" key="6">
    <source>
        <dbReference type="ARBA" id="ARBA00022763"/>
    </source>
</evidence>
<evidence type="ECO:0000259" key="13">
    <source>
        <dbReference type="PROSITE" id="PS51462"/>
    </source>
</evidence>
<keyword evidence="3" id="KW-0515">Mutator protein</keyword>